<dbReference type="Proteomes" id="UP001596044">
    <property type="component" value="Unassembled WGS sequence"/>
</dbReference>
<evidence type="ECO:0000313" key="1">
    <source>
        <dbReference type="EMBL" id="MFC5452555.1"/>
    </source>
</evidence>
<proteinExistence type="predicted"/>
<protein>
    <submittedName>
        <fullName evidence="1">Uncharacterized protein</fullName>
    </submittedName>
</protein>
<dbReference type="EMBL" id="JBHSMJ010000057">
    <property type="protein sequence ID" value="MFC5452555.1"/>
    <property type="molecule type" value="Genomic_DNA"/>
</dbReference>
<comment type="caution">
    <text evidence="1">The sequence shown here is derived from an EMBL/GenBank/DDBJ whole genome shotgun (WGS) entry which is preliminary data.</text>
</comment>
<organism evidence="1 2">
    <name type="scientific">Paenibacillus aestuarii</name>
    <dbReference type="NCBI Taxonomy" id="516965"/>
    <lineage>
        <taxon>Bacteria</taxon>
        <taxon>Bacillati</taxon>
        <taxon>Bacillota</taxon>
        <taxon>Bacilli</taxon>
        <taxon>Bacillales</taxon>
        <taxon>Paenibacillaceae</taxon>
        <taxon>Paenibacillus</taxon>
    </lineage>
</organism>
<dbReference type="RefSeq" id="WP_270877916.1">
    <property type="nucleotide sequence ID" value="NZ_JAQFVF010000012.1"/>
</dbReference>
<gene>
    <name evidence="1" type="ORF">ACFPOG_30580</name>
</gene>
<keyword evidence="2" id="KW-1185">Reference proteome</keyword>
<name>A0ABW0KGZ8_9BACL</name>
<accession>A0ABW0KGZ8</accession>
<sequence length="105" mass="11685">MSLTHRTRQLLGFENHSGRTSDRYEPLGKVIKGYAITGRMAGKALRLGMGSKNYNNSIINKSSMFHPKIALNFRAVAGPLLAVQRGQGRFLANDRFVNDWGGMVF</sequence>
<evidence type="ECO:0000313" key="2">
    <source>
        <dbReference type="Proteomes" id="UP001596044"/>
    </source>
</evidence>
<reference evidence="2" key="1">
    <citation type="journal article" date="2019" name="Int. J. Syst. Evol. Microbiol.">
        <title>The Global Catalogue of Microorganisms (GCM) 10K type strain sequencing project: providing services to taxonomists for standard genome sequencing and annotation.</title>
        <authorList>
            <consortium name="The Broad Institute Genomics Platform"/>
            <consortium name="The Broad Institute Genome Sequencing Center for Infectious Disease"/>
            <person name="Wu L."/>
            <person name="Ma J."/>
        </authorList>
    </citation>
    <scope>NUCLEOTIDE SEQUENCE [LARGE SCALE GENOMIC DNA]</scope>
    <source>
        <strain evidence="2">KACC 11904</strain>
    </source>
</reference>